<evidence type="ECO:0000256" key="8">
    <source>
        <dbReference type="SAM" id="Phobius"/>
    </source>
</evidence>
<dbReference type="PANTHER" id="PTHR23505:SF79">
    <property type="entry name" value="PROTEIN SPINSTER"/>
    <property type="match status" value="1"/>
</dbReference>
<accession>A0A058Z3A6</accession>
<dbReference type="PANTHER" id="PTHR23505">
    <property type="entry name" value="SPINSTER"/>
    <property type="match status" value="1"/>
</dbReference>
<dbReference type="InterPro" id="IPR044770">
    <property type="entry name" value="MFS_spinster-like"/>
</dbReference>
<feature type="transmembrane region" description="Helical" evidence="8">
    <location>
        <begin position="70"/>
        <end position="90"/>
    </location>
</feature>
<keyword evidence="6" id="KW-1015">Disulfide bond</keyword>
<keyword evidence="4 8" id="KW-1133">Transmembrane helix</keyword>
<dbReference type="SUPFAM" id="SSF103473">
    <property type="entry name" value="MFS general substrate transporter"/>
    <property type="match status" value="3"/>
</dbReference>
<proteinExistence type="inferred from homology"/>
<dbReference type="STRING" id="691883.A0A058Z3A6"/>
<feature type="transmembrane region" description="Helical" evidence="8">
    <location>
        <begin position="40"/>
        <end position="63"/>
    </location>
</feature>
<keyword evidence="2" id="KW-0813">Transport</keyword>
<dbReference type="RefSeq" id="XP_009496355.1">
    <property type="nucleotide sequence ID" value="XM_009498080.1"/>
</dbReference>
<feature type="transmembrane region" description="Helical" evidence="8">
    <location>
        <begin position="370"/>
        <end position="391"/>
    </location>
</feature>
<dbReference type="Proteomes" id="UP000030693">
    <property type="component" value="Unassembled WGS sequence"/>
</dbReference>
<name>A0A058Z3A6_FONAL</name>
<evidence type="ECO:0000313" key="10">
    <source>
        <dbReference type="EMBL" id="KCV68784.1"/>
    </source>
</evidence>
<feature type="transmembrane region" description="Helical" evidence="8">
    <location>
        <begin position="433"/>
        <end position="452"/>
    </location>
</feature>
<reference evidence="10" key="1">
    <citation type="submission" date="2013-04" db="EMBL/GenBank/DDBJ databases">
        <title>The Genome Sequence of Fonticula alba ATCC 38817.</title>
        <authorList>
            <consortium name="The Broad Institute Genomics Platform"/>
            <person name="Russ C."/>
            <person name="Cuomo C."/>
            <person name="Burger G."/>
            <person name="Gray M.W."/>
            <person name="Holland P.W.H."/>
            <person name="King N."/>
            <person name="Lang F.B.F."/>
            <person name="Roger A.J."/>
            <person name="Ruiz-Trillo I."/>
            <person name="Brown M."/>
            <person name="Walker B."/>
            <person name="Young S."/>
            <person name="Zeng Q."/>
            <person name="Gargeya S."/>
            <person name="Fitzgerald M."/>
            <person name="Haas B."/>
            <person name="Abouelleil A."/>
            <person name="Allen A.W."/>
            <person name="Alvarado L."/>
            <person name="Arachchi H.M."/>
            <person name="Berlin A.M."/>
            <person name="Chapman S.B."/>
            <person name="Gainer-Dewar J."/>
            <person name="Goldberg J."/>
            <person name="Griggs A."/>
            <person name="Gujja S."/>
            <person name="Hansen M."/>
            <person name="Howarth C."/>
            <person name="Imamovic A."/>
            <person name="Ireland A."/>
            <person name="Larimer J."/>
            <person name="McCowan C."/>
            <person name="Murphy C."/>
            <person name="Pearson M."/>
            <person name="Poon T.W."/>
            <person name="Priest M."/>
            <person name="Roberts A."/>
            <person name="Saif S."/>
            <person name="Shea T."/>
            <person name="Sisk P."/>
            <person name="Sykes S."/>
            <person name="Wortman J."/>
            <person name="Nusbaum C."/>
            <person name="Birren B."/>
        </authorList>
    </citation>
    <scope>NUCLEOTIDE SEQUENCE [LARGE SCALE GENOMIC DNA]</scope>
    <source>
        <strain evidence="10">ATCC 38817</strain>
    </source>
</reference>
<dbReference type="InterPro" id="IPR004156">
    <property type="entry name" value="OATP"/>
</dbReference>
<dbReference type="AlphaFoldDB" id="A0A058Z3A6"/>
<dbReference type="Gene3D" id="1.20.1250.20">
    <property type="entry name" value="MFS general substrate transporter like domains"/>
    <property type="match status" value="2"/>
</dbReference>
<dbReference type="eggNOG" id="KOG1330">
    <property type="taxonomic scope" value="Eukaryota"/>
</dbReference>
<feature type="transmembrane region" description="Helical" evidence="8">
    <location>
        <begin position="306"/>
        <end position="330"/>
    </location>
</feature>
<feature type="transmembrane region" description="Helical" evidence="8">
    <location>
        <begin position="464"/>
        <end position="486"/>
    </location>
</feature>
<gene>
    <name evidence="10" type="ORF">H696_04203</name>
</gene>
<evidence type="ECO:0000256" key="2">
    <source>
        <dbReference type="ARBA" id="ARBA00022448"/>
    </source>
</evidence>
<dbReference type="InterPro" id="IPR020846">
    <property type="entry name" value="MFS_dom"/>
</dbReference>
<comment type="subcellular location">
    <subcellularLocation>
        <location evidence="1">Membrane</location>
        <topology evidence="1">Multi-pass membrane protein</topology>
    </subcellularLocation>
</comment>
<keyword evidence="5 8" id="KW-0472">Membrane</keyword>
<keyword evidence="3 8" id="KW-0812">Transmembrane</keyword>
<feature type="transmembrane region" description="Helical" evidence="8">
    <location>
        <begin position="203"/>
        <end position="227"/>
    </location>
</feature>
<keyword evidence="11" id="KW-1185">Reference proteome</keyword>
<dbReference type="GeneID" id="20528928"/>
<evidence type="ECO:0000256" key="5">
    <source>
        <dbReference type="ARBA" id="ARBA00023136"/>
    </source>
</evidence>
<evidence type="ECO:0000256" key="1">
    <source>
        <dbReference type="ARBA" id="ARBA00004141"/>
    </source>
</evidence>
<dbReference type="EMBL" id="KB932207">
    <property type="protein sequence ID" value="KCV68784.1"/>
    <property type="molecule type" value="Genomic_DNA"/>
</dbReference>
<feature type="transmembrane region" description="Helical" evidence="8">
    <location>
        <begin position="276"/>
        <end position="294"/>
    </location>
</feature>
<dbReference type="InterPro" id="IPR036259">
    <property type="entry name" value="MFS_trans_sf"/>
</dbReference>
<dbReference type="GO" id="GO:0016020">
    <property type="term" value="C:membrane"/>
    <property type="evidence" value="ECO:0007669"/>
    <property type="project" value="UniProtKB-SubCell"/>
</dbReference>
<feature type="transmembrane region" description="Helical" evidence="8">
    <location>
        <begin position="239"/>
        <end position="264"/>
    </location>
</feature>
<dbReference type="Pfam" id="PF07690">
    <property type="entry name" value="MFS_1"/>
    <property type="match status" value="2"/>
</dbReference>
<dbReference type="OrthoDB" id="66581at2759"/>
<evidence type="ECO:0000256" key="3">
    <source>
        <dbReference type="ARBA" id="ARBA00022692"/>
    </source>
</evidence>
<dbReference type="PROSITE" id="PS50850">
    <property type="entry name" value="MFS"/>
    <property type="match status" value="1"/>
</dbReference>
<comment type="similarity">
    <text evidence="7">Belongs to the major facilitator superfamily. Spinster (TC 2.A.1.49) family.</text>
</comment>
<evidence type="ECO:0000256" key="6">
    <source>
        <dbReference type="ARBA" id="ARBA00023157"/>
    </source>
</evidence>
<protein>
    <recommendedName>
        <fullName evidence="9">Major facilitator superfamily (MFS) profile domain-containing protein</fullName>
    </recommendedName>
</protein>
<dbReference type="InterPro" id="IPR011701">
    <property type="entry name" value="MFS"/>
</dbReference>
<evidence type="ECO:0000259" key="9">
    <source>
        <dbReference type="PROSITE" id="PS50850"/>
    </source>
</evidence>
<evidence type="ECO:0000256" key="4">
    <source>
        <dbReference type="ARBA" id="ARBA00022989"/>
    </source>
</evidence>
<dbReference type="GO" id="GO:0022857">
    <property type="term" value="F:transmembrane transporter activity"/>
    <property type="evidence" value="ECO:0007669"/>
    <property type="project" value="InterPro"/>
</dbReference>
<evidence type="ECO:0000313" key="11">
    <source>
        <dbReference type="Proteomes" id="UP000030693"/>
    </source>
</evidence>
<organism evidence="10">
    <name type="scientific">Fonticula alba</name>
    <name type="common">Slime mold</name>
    <dbReference type="NCBI Taxonomy" id="691883"/>
    <lineage>
        <taxon>Eukaryota</taxon>
        <taxon>Rotosphaerida</taxon>
        <taxon>Fonticulaceae</taxon>
        <taxon>Fonticula</taxon>
    </lineage>
</organism>
<feature type="domain" description="Major facilitator superfamily (MFS) profile" evidence="9">
    <location>
        <begin position="1"/>
        <end position="488"/>
    </location>
</feature>
<dbReference type="Pfam" id="PF03137">
    <property type="entry name" value="OATP"/>
    <property type="match status" value="1"/>
</dbReference>
<evidence type="ECO:0000256" key="7">
    <source>
        <dbReference type="ARBA" id="ARBA00024338"/>
    </source>
</evidence>
<sequence>MARGGCLFARCLTGIGEAAFICLSPSLIDDIAPPSARSRWLAVFFSMLSIGYALGFLGAGIIASLAGWSWVFATEALVTLPFAILCYWLPNIRGLELGGADATKPEIANATGADTPPLAFDEGLAAGSINGGSATAEGKEYAGAIDRYSATDAARVPNYDDILAGDALVAGATAATPTASAGHAPDANKTFMHSLRLLAKNPIYILMTLGYCAQTFVFGALSFWVHASAFIRFFHRPRVLLAFLCFLSLMNYYDRGAFIGVMPLLTEEFGFSDSEAGLIGGSFIVGYALVSPVAAQLSRYVRSGPLLMVGMLAWCIATGMCFFANGFWFLMIAPQPRGLGQDRTRAPIVRPGVRLRGTLSFPPGLDSTRAGIYLSAVLVLIAYTPIQFAVFMPSAVAFLLIVALGEFFLLSSLTPVNAVFLSCVSSDQRGHSMAVMTLLIHLLGDMWSPYIFGAISDASSKQVALFCVAAVLIMTAAFWCAGALYARQTGRSHLGGASPTSSGFMKIDDA</sequence>
<feature type="transmembrane region" description="Helical" evidence="8">
    <location>
        <begin position="398"/>
        <end position="421"/>
    </location>
</feature>